<dbReference type="PANTHER" id="PTHR13349:SF2">
    <property type="entry name" value="TRANSLATION MACHINERY-ASSOCIATED PROTEIN 16"/>
    <property type="match status" value="1"/>
</dbReference>
<protein>
    <recommendedName>
        <fullName evidence="3">Aip3p/Bud6 N-terminal domain-containing protein</fullName>
    </recommendedName>
</protein>
<feature type="compositionally biased region" description="Basic and acidic residues" evidence="2">
    <location>
        <begin position="340"/>
        <end position="357"/>
    </location>
</feature>
<proteinExistence type="inferred from homology"/>
<dbReference type="Proteomes" id="UP000076738">
    <property type="component" value="Unassembled WGS sequence"/>
</dbReference>
<feature type="region of interest" description="Disordered" evidence="2">
    <location>
        <begin position="315"/>
        <end position="357"/>
    </location>
</feature>
<comment type="similarity">
    <text evidence="1">Belongs to the TMA16 family.</text>
</comment>
<dbReference type="Pfam" id="PF11176">
    <property type="entry name" value="Tma16"/>
    <property type="match status" value="1"/>
</dbReference>
<evidence type="ECO:0000313" key="4">
    <source>
        <dbReference type="EMBL" id="KZP01685.1"/>
    </source>
</evidence>
<reference evidence="4 5" key="1">
    <citation type="journal article" date="2016" name="Mol. Biol. Evol.">
        <title>Comparative Genomics of Early-Diverging Mushroom-Forming Fungi Provides Insights into the Origins of Lignocellulose Decay Capabilities.</title>
        <authorList>
            <person name="Nagy L.G."/>
            <person name="Riley R."/>
            <person name="Tritt A."/>
            <person name="Adam C."/>
            <person name="Daum C."/>
            <person name="Floudas D."/>
            <person name="Sun H."/>
            <person name="Yadav J.S."/>
            <person name="Pangilinan J."/>
            <person name="Larsson K.H."/>
            <person name="Matsuura K."/>
            <person name="Barry K."/>
            <person name="Labutti K."/>
            <person name="Kuo R."/>
            <person name="Ohm R.A."/>
            <person name="Bhattacharya S.S."/>
            <person name="Shirouzu T."/>
            <person name="Yoshinaga Y."/>
            <person name="Martin F.M."/>
            <person name="Grigoriev I.V."/>
            <person name="Hibbett D.S."/>
        </authorList>
    </citation>
    <scope>NUCLEOTIDE SEQUENCE [LARGE SCALE GENOMIC DNA]</scope>
    <source>
        <strain evidence="4 5">TUFC12733</strain>
    </source>
</reference>
<evidence type="ECO:0000256" key="2">
    <source>
        <dbReference type="SAM" id="MobiDB-lite"/>
    </source>
</evidence>
<name>A0A167S8U1_CALVF</name>
<evidence type="ECO:0000259" key="3">
    <source>
        <dbReference type="Pfam" id="PF23153"/>
    </source>
</evidence>
<dbReference type="STRING" id="1330018.A0A167S8U1"/>
<evidence type="ECO:0000313" key="5">
    <source>
        <dbReference type="Proteomes" id="UP000076738"/>
    </source>
</evidence>
<dbReference type="AlphaFoldDB" id="A0A167S8U1"/>
<dbReference type="InterPro" id="IPR021346">
    <property type="entry name" value="Tma16"/>
</dbReference>
<dbReference type="InterPro" id="IPR056279">
    <property type="entry name" value="Aip3p_Bud6_N"/>
</dbReference>
<feature type="domain" description="Aip3p/Bud6 N-terminal" evidence="3">
    <location>
        <begin position="52"/>
        <end position="154"/>
    </location>
</feature>
<accession>A0A167S8U1</accession>
<organism evidence="4 5">
    <name type="scientific">Calocera viscosa (strain TUFC12733)</name>
    <dbReference type="NCBI Taxonomy" id="1330018"/>
    <lineage>
        <taxon>Eukaryota</taxon>
        <taxon>Fungi</taxon>
        <taxon>Dikarya</taxon>
        <taxon>Basidiomycota</taxon>
        <taxon>Agaricomycotina</taxon>
        <taxon>Dacrymycetes</taxon>
        <taxon>Dacrymycetales</taxon>
        <taxon>Dacrymycetaceae</taxon>
        <taxon>Calocera</taxon>
    </lineage>
</organism>
<dbReference type="PANTHER" id="PTHR13349">
    <property type="entry name" value="TRANSLATION MACHINERY-ASSOCIATED PROTEIN 16"/>
    <property type="match status" value="1"/>
</dbReference>
<dbReference type="Pfam" id="PF23153">
    <property type="entry name" value="Aip3p_Bud6_N"/>
    <property type="match status" value="2"/>
</dbReference>
<gene>
    <name evidence="4" type="ORF">CALVIDRAFT_552025</name>
</gene>
<dbReference type="EMBL" id="KV417266">
    <property type="protein sequence ID" value="KZP01685.1"/>
    <property type="molecule type" value="Genomic_DNA"/>
</dbReference>
<dbReference type="OrthoDB" id="783096at2759"/>
<dbReference type="InterPro" id="IPR038356">
    <property type="entry name" value="Tma16_sf"/>
</dbReference>
<dbReference type="GO" id="GO:0005634">
    <property type="term" value="C:nucleus"/>
    <property type="evidence" value="ECO:0007669"/>
    <property type="project" value="TreeGrafter"/>
</dbReference>
<feature type="domain" description="Aip3p/Bud6 N-terminal" evidence="3">
    <location>
        <begin position="177"/>
        <end position="284"/>
    </location>
</feature>
<sequence length="544" mass="60279">MLSRSVSSYTTRGSTANVAGFEGRDRRFKPRASLPLPVPQELPSPAVVDEHATRMIASGEQVMQALELWSLNKKAVWQVSATFARFSNECSTSTSLFVAAGADVSTLKTVPPELRRTLEQLMSQDASVRRFKEFKPALDDIVQRFIGELRKIQEVHGVASELAKPSPIPESRSINASLKAFVRSVGQIKEAIDVWSVKETPDDEIRTSLRQLEGDFEELSSSFSDRGVDLTGDISPVFEELKSLVNELISPDVSSEWEDPFDDQLNSLLIRLLSGLKAKQSVHRVGAGRLAPVRPAFKFLRTVRKLDPQVRTLLHTNVPTSDQMAPPKPKAGKSSSSKKGPKEKVFHPESRKAGQLERKLLRKHKLEKAGVAKNHKALEQEALALTLSEVHGILRDVWLTRFDHLIEAEQAARRKGRPRSTKEDKLLEQKMKDTEDYRTGLEIPDLTHPATVALFRKWNADDPGFLPLLRWIRVSSESPQEAIVSKAGNQKALLNAAADAGLSLDLSQHAVDPEIEMSELALGPVPVPSHIVEESLAAELDSLL</sequence>
<keyword evidence="5" id="KW-1185">Reference proteome</keyword>
<evidence type="ECO:0000256" key="1">
    <source>
        <dbReference type="ARBA" id="ARBA00034127"/>
    </source>
</evidence>
<dbReference type="Gene3D" id="1.20.1440.170">
    <property type="entry name" value="Translation machinery-associated protein 16-like"/>
    <property type="match status" value="1"/>
</dbReference>